<dbReference type="InterPro" id="IPR017896">
    <property type="entry name" value="4Fe4S_Fe-S-bd"/>
</dbReference>
<dbReference type="AlphaFoldDB" id="U5N9Y5"/>
<keyword evidence="4" id="KW-0479">Metal-binding</keyword>
<evidence type="ECO:0000256" key="4">
    <source>
        <dbReference type="ARBA" id="ARBA00022723"/>
    </source>
</evidence>
<dbReference type="Pfam" id="PF12838">
    <property type="entry name" value="Fer4_7"/>
    <property type="match status" value="1"/>
</dbReference>
<protein>
    <submittedName>
        <fullName evidence="10">Heterodisulfide reductase subunit A</fullName>
    </submittedName>
</protein>
<comment type="cofactor">
    <cofactor evidence="1">
        <name>FAD</name>
        <dbReference type="ChEBI" id="CHEBI:57692"/>
    </cofactor>
</comment>
<evidence type="ECO:0000256" key="2">
    <source>
        <dbReference type="ARBA" id="ARBA00006561"/>
    </source>
</evidence>
<dbReference type="InterPro" id="IPR017900">
    <property type="entry name" value="4Fe4S_Fe_S_CS"/>
</dbReference>
<keyword evidence="3" id="KW-0004">4Fe-4S</keyword>
<dbReference type="SUPFAM" id="SSF51971">
    <property type="entry name" value="Nucleotide-binding domain"/>
    <property type="match status" value="1"/>
</dbReference>
<evidence type="ECO:0000256" key="7">
    <source>
        <dbReference type="ARBA" id="ARBA00023004"/>
    </source>
</evidence>
<comment type="similarity">
    <text evidence="2">Belongs to the HdrA family.</text>
</comment>
<dbReference type="Pfam" id="PF00037">
    <property type="entry name" value="Fer4"/>
    <property type="match status" value="1"/>
</dbReference>
<dbReference type="PANTHER" id="PTHR43498">
    <property type="entry name" value="FERREDOXIN:COB-COM HETERODISULFIDE REDUCTASE SUBUNIT A"/>
    <property type="match status" value="1"/>
</dbReference>
<dbReference type="InterPro" id="IPR036188">
    <property type="entry name" value="FAD/NAD-bd_sf"/>
</dbReference>
<evidence type="ECO:0000313" key="10">
    <source>
        <dbReference type="EMBL" id="AGX88217.1"/>
    </source>
</evidence>
<dbReference type="Gene3D" id="3.30.70.20">
    <property type="match status" value="2"/>
</dbReference>
<evidence type="ECO:0000256" key="8">
    <source>
        <dbReference type="ARBA" id="ARBA00023014"/>
    </source>
</evidence>
<reference evidence="10 11" key="1">
    <citation type="journal article" date="2013" name="Genome Biol.">
        <title>Genomic analysis reveals key aspects of prokaryotic symbiosis in the phototrophic consortium "Chlorochromatium aggregatum".</title>
        <authorList>
            <person name="Liu Z."/>
            <person name="Muller J."/>
            <person name="Li T."/>
            <person name="Alvey R.M."/>
            <person name="Vogl K."/>
            <person name="Frigaard N.U."/>
            <person name="Rockwell N.C."/>
            <person name="Boyd E.S."/>
            <person name="Tomsho L.P."/>
            <person name="Schuster S.C."/>
            <person name="Henke P."/>
            <person name="Rohde M."/>
            <person name="Overmann J."/>
            <person name="Bryant D.A."/>
        </authorList>
    </citation>
    <scope>NUCLEOTIDE SEQUENCE [LARGE SCALE GENOMIC DNA]</scope>
    <source>
        <strain evidence="10">CR</strain>
    </source>
</reference>
<keyword evidence="8" id="KW-0411">Iron-sulfur</keyword>
<feature type="domain" description="4Fe-4S ferredoxin-type" evidence="9">
    <location>
        <begin position="575"/>
        <end position="604"/>
    </location>
</feature>
<keyword evidence="7" id="KW-0408">Iron</keyword>
<proteinExistence type="inferred from homology"/>
<dbReference type="GO" id="GO:0051539">
    <property type="term" value="F:4 iron, 4 sulfur cluster binding"/>
    <property type="evidence" value="ECO:0007669"/>
    <property type="project" value="UniProtKB-KW"/>
</dbReference>
<organism evidence="10 11">
    <name type="scientific">Candidatus Symbiobacter mobilis CR</name>
    <dbReference type="NCBI Taxonomy" id="946483"/>
    <lineage>
        <taxon>Bacteria</taxon>
        <taxon>Pseudomonadati</taxon>
        <taxon>Pseudomonadota</taxon>
        <taxon>Betaproteobacteria</taxon>
        <taxon>Burkholderiales</taxon>
        <taxon>Comamonadaceae</taxon>
    </lineage>
</organism>
<dbReference type="InterPro" id="IPR039650">
    <property type="entry name" value="HdrA-like"/>
</dbReference>
<dbReference type="PROSITE" id="PS51379">
    <property type="entry name" value="4FE4S_FER_2"/>
    <property type="match status" value="3"/>
</dbReference>
<dbReference type="PATRIC" id="fig|946483.4.peg.2162"/>
<sequence>MNQPSRTAVILCTCSGIITERIDWDRVQQLLACHPTRPLFRIDDLACAADHLEATAQWLREEQPDRLVVAACSPREHESTFRKLMADAGLNPYFMQLVNVREQIAWVTADPVQATAKAARMLSAALYRVQRHVPLQERSFPVRSDVAVIGAGPAGIQAALTLARAGRKVTLIEKEPFIGGLPVRFEELFPNLDCGPCLLEPVMGEVLHGPESESIQVLTLSEVTAVKGGFGNWNLTVRQSPRYIDPELCIGCMECVAVCPARRPNVWNGLSDMAAVGAPFAGALPNLPHIDPAACLRLNDSGGQDCDACVGQCPVEGALRFDDAPTTHSIDVGAIILATGCVEEDSLPGVFAGLADIHTAYAFERLLAMNGPTEGELRTARGGPPKSLAIVHCAGSLDEDGVPYCSGTCCRDALKFAHLAAHKVEGLSVTRLVREQMAPGVDAAHLFHHDQSRVVRYGGMDRLHVAGKGADRVIVCTDTNERVAAEMIVLMRPLVPGQGTASVCEVLELDRDGAGFIATAHSLAGSCSTALKGVYLAGSCRGPGDIREAFATGTAAAGLVLSDLVAQRDIVVDPQVAVVDVDRCSGCVTCLPLCPYKAISWNDADRVAHIEDTLCQGCGTCVAACPAGAIEGRGFSRDMLRAELEGILS</sequence>
<evidence type="ECO:0000256" key="1">
    <source>
        <dbReference type="ARBA" id="ARBA00001974"/>
    </source>
</evidence>
<dbReference type="RefSeq" id="WP_022775388.1">
    <property type="nucleotide sequence ID" value="NC_022576.1"/>
</dbReference>
<dbReference type="GO" id="GO:0046872">
    <property type="term" value="F:metal ion binding"/>
    <property type="evidence" value="ECO:0007669"/>
    <property type="project" value="UniProtKB-KW"/>
</dbReference>
<gene>
    <name evidence="10" type="primary">hdrA</name>
    <name evidence="10" type="ORF">Cenrod_2147</name>
</gene>
<keyword evidence="11" id="KW-1185">Reference proteome</keyword>
<dbReference type="HOGENOM" id="CLU_020302_0_0_4"/>
<dbReference type="SUPFAM" id="SSF54862">
    <property type="entry name" value="4Fe-4S ferredoxins"/>
    <property type="match status" value="2"/>
</dbReference>
<feature type="domain" description="4Fe-4S ferredoxin-type" evidence="9">
    <location>
        <begin position="606"/>
        <end position="635"/>
    </location>
</feature>
<dbReference type="EMBL" id="CP004885">
    <property type="protein sequence ID" value="AGX88217.1"/>
    <property type="molecule type" value="Genomic_DNA"/>
</dbReference>
<dbReference type="eggNOG" id="COG1148">
    <property type="taxonomic scope" value="Bacteria"/>
</dbReference>
<dbReference type="PROSITE" id="PS00198">
    <property type="entry name" value="4FE4S_FER_1"/>
    <property type="match status" value="3"/>
</dbReference>
<feature type="domain" description="4Fe-4S ferredoxin-type" evidence="9">
    <location>
        <begin position="240"/>
        <end position="269"/>
    </location>
</feature>
<evidence type="ECO:0000256" key="5">
    <source>
        <dbReference type="ARBA" id="ARBA00022827"/>
    </source>
</evidence>
<dbReference type="KEGG" id="cbx:Cenrod_2147"/>
<keyword evidence="5" id="KW-0274">FAD</keyword>
<keyword evidence="5" id="KW-0285">Flavoprotein</keyword>
<evidence type="ECO:0000256" key="3">
    <source>
        <dbReference type="ARBA" id="ARBA00022485"/>
    </source>
</evidence>
<keyword evidence="6" id="KW-0560">Oxidoreductase</keyword>
<name>U5N9Y5_9BURK</name>
<dbReference type="STRING" id="946483.Cenrod_2147"/>
<accession>U5N9Y5</accession>
<dbReference type="GO" id="GO:0016491">
    <property type="term" value="F:oxidoreductase activity"/>
    <property type="evidence" value="ECO:0007669"/>
    <property type="project" value="UniProtKB-KW"/>
</dbReference>
<dbReference type="Gene3D" id="3.50.50.60">
    <property type="entry name" value="FAD/NAD(P)-binding domain"/>
    <property type="match status" value="1"/>
</dbReference>
<dbReference type="PANTHER" id="PTHR43498:SF1">
    <property type="entry name" value="COB--COM HETERODISULFIDE REDUCTASE IRON-SULFUR SUBUNIT A"/>
    <property type="match status" value="1"/>
</dbReference>
<evidence type="ECO:0000313" key="11">
    <source>
        <dbReference type="Proteomes" id="UP000017184"/>
    </source>
</evidence>
<dbReference type="OrthoDB" id="9816402at2"/>
<evidence type="ECO:0000256" key="6">
    <source>
        <dbReference type="ARBA" id="ARBA00023002"/>
    </source>
</evidence>
<evidence type="ECO:0000259" key="9">
    <source>
        <dbReference type="PROSITE" id="PS51379"/>
    </source>
</evidence>
<dbReference type="Pfam" id="PF12831">
    <property type="entry name" value="FAD_oxidored"/>
    <property type="match status" value="1"/>
</dbReference>
<dbReference type="PRINTS" id="PR00419">
    <property type="entry name" value="ADXRDTASE"/>
</dbReference>
<dbReference type="Proteomes" id="UP000017184">
    <property type="component" value="Chromosome"/>
</dbReference>